<dbReference type="RefSeq" id="XP_038751863.1">
    <property type="nucleotide sequence ID" value="XM_038883158.1"/>
</dbReference>
<dbReference type="Proteomes" id="UP000781932">
    <property type="component" value="Unassembled WGS sequence"/>
</dbReference>
<evidence type="ECO:0000313" key="4">
    <source>
        <dbReference type="Proteomes" id="UP000781932"/>
    </source>
</evidence>
<dbReference type="PANTHER" id="PTHR28094:SF1">
    <property type="entry name" value="MEIOTICALLY UP-REGULATED GENE 113 PROTEIN"/>
    <property type="match status" value="1"/>
</dbReference>
<proteinExistence type="predicted"/>
<dbReference type="SMART" id="SM00974">
    <property type="entry name" value="T5orf172"/>
    <property type="match status" value="1"/>
</dbReference>
<accession>A0A9P6IFG1</accession>
<reference evidence="3" key="1">
    <citation type="submission" date="2020-03" db="EMBL/GenBank/DDBJ databases">
        <authorList>
            <person name="He L."/>
        </authorList>
    </citation>
    <scope>NUCLEOTIDE SEQUENCE</scope>
    <source>
        <strain evidence="3">CkLH20</strain>
    </source>
</reference>
<dbReference type="GeneID" id="62156232"/>
<dbReference type="EMBL" id="JAATWM020000001">
    <property type="protein sequence ID" value="KAF9882402.1"/>
    <property type="molecule type" value="Genomic_DNA"/>
</dbReference>
<evidence type="ECO:0000259" key="2">
    <source>
        <dbReference type="SMART" id="SM00974"/>
    </source>
</evidence>
<sequence>MDLLVQARWVQSTSELRSCLDPKLDNCTQCRGHSKNKPTCGNPISRASRSQIAHVLQDIIKSGSILSAAKHLQQLASLVLCKRWHQTQVAEKVAEWTTCLRSFLEVKPSPTKKKADTEKPSSATTSCLSKQPERRAIRILKIPQPITKTEEASGSAKPIKEEHDEKDVRLDSLAAYKKPIPHSGAETKPRIHYFEPYQRPKTAGRINNDIVEKLTAPFNVRERKAADKGDGYIYGYKLPRDHHERGGGSCRMIKIGYTNNPQRRMREWGVQCSYEPQVNFTIRSAYYVKIEEIIHLQLHNERRKERCSVCYRQHHEFFEIDTSRAEAVVRMWTRWAQLQPFDDDGRLSKYWSLKLADLDMEDPDCWERFLCEKVKQGGKSFLIKRRVEALRFAC</sequence>
<dbReference type="InterPro" id="IPR053006">
    <property type="entry name" value="Meiosis_regulatory"/>
</dbReference>
<protein>
    <recommendedName>
        <fullName evidence="2">Bacteriophage T5 Orf172 DNA-binding domain-containing protein</fullName>
    </recommendedName>
</protein>
<feature type="region of interest" description="Disordered" evidence="1">
    <location>
        <begin position="109"/>
        <end position="131"/>
    </location>
</feature>
<keyword evidence="4" id="KW-1185">Reference proteome</keyword>
<dbReference type="PANTHER" id="PTHR28094">
    <property type="entry name" value="MEIOTICALLY UP-REGULATED GENE 113 PROTEIN"/>
    <property type="match status" value="1"/>
</dbReference>
<dbReference type="Pfam" id="PF10544">
    <property type="entry name" value="T5orf172"/>
    <property type="match status" value="1"/>
</dbReference>
<dbReference type="InterPro" id="IPR018306">
    <property type="entry name" value="Phage_T5_Orf172_DNA-bd"/>
</dbReference>
<comment type="caution">
    <text evidence="3">The sequence shown here is derived from an EMBL/GenBank/DDBJ whole genome shotgun (WGS) entry which is preliminary data.</text>
</comment>
<evidence type="ECO:0000256" key="1">
    <source>
        <dbReference type="SAM" id="MobiDB-lite"/>
    </source>
</evidence>
<feature type="compositionally biased region" description="Polar residues" evidence="1">
    <location>
        <begin position="120"/>
        <end position="129"/>
    </location>
</feature>
<name>A0A9P6IFG1_9PEZI</name>
<feature type="domain" description="Bacteriophage T5 Orf172 DNA-binding" evidence="2">
    <location>
        <begin position="247"/>
        <end position="332"/>
    </location>
</feature>
<feature type="region of interest" description="Disordered" evidence="1">
    <location>
        <begin position="147"/>
        <end position="166"/>
    </location>
</feature>
<organism evidence="3 4">
    <name type="scientific">Colletotrichum karsti</name>
    <dbReference type="NCBI Taxonomy" id="1095194"/>
    <lineage>
        <taxon>Eukaryota</taxon>
        <taxon>Fungi</taxon>
        <taxon>Dikarya</taxon>
        <taxon>Ascomycota</taxon>
        <taxon>Pezizomycotina</taxon>
        <taxon>Sordariomycetes</taxon>
        <taxon>Hypocreomycetidae</taxon>
        <taxon>Glomerellales</taxon>
        <taxon>Glomerellaceae</taxon>
        <taxon>Colletotrichum</taxon>
        <taxon>Colletotrichum boninense species complex</taxon>
    </lineage>
</organism>
<reference evidence="3" key="2">
    <citation type="submission" date="2020-11" db="EMBL/GenBank/DDBJ databases">
        <title>Whole genome sequencing of Colletotrichum sp.</title>
        <authorList>
            <person name="Li H."/>
        </authorList>
    </citation>
    <scope>NUCLEOTIDE SEQUENCE</scope>
    <source>
        <strain evidence="3">CkLH20</strain>
    </source>
</reference>
<dbReference type="OrthoDB" id="2417614at2759"/>
<gene>
    <name evidence="3" type="ORF">CkaCkLH20_00438</name>
</gene>
<dbReference type="AlphaFoldDB" id="A0A9P6IFG1"/>
<evidence type="ECO:0000313" key="3">
    <source>
        <dbReference type="EMBL" id="KAF9882402.1"/>
    </source>
</evidence>